<dbReference type="Gene3D" id="3.40.190.290">
    <property type="match status" value="1"/>
</dbReference>
<dbReference type="EMBL" id="LQYN01000017">
    <property type="protein sequence ID" value="KYD10095.1"/>
    <property type="molecule type" value="Genomic_DNA"/>
</dbReference>
<sequence length="298" mass="33926">MDIQHLKYFVAVAKEGNFTKAAQKLYVSQPTISKMVKSIEDELGVVLFDRTGKQAKLTDAGEIILVQARNIIQSFDNLSSELDDLIQLKKGNIHIGLPPMVGSRFFPKVIQAFHKKYPNITVQLVEDGAKKVERDVGNGTLDLGVVVLPVSEELFHTFSFVNENLMLLTHPDHRLSKKESISLSELAHESFILFGKDFALHDRIIRECVRSGFQPDIIYESSQWDFISEMVVANLGVALLPETICKQVNRKEVSIIPLTEPRIPWNLGIIWRKDRYLSFAAREWIRCTQLFMEGSEQK</sequence>
<dbReference type="InterPro" id="IPR005119">
    <property type="entry name" value="LysR_subst-bd"/>
</dbReference>
<evidence type="ECO:0000313" key="7">
    <source>
        <dbReference type="EMBL" id="QQX26971.1"/>
    </source>
</evidence>
<dbReference type="NCBIfam" id="NF047520">
    <property type="entry name" value="trans_act_CidR"/>
    <property type="match status" value="1"/>
</dbReference>
<dbReference type="InterPro" id="IPR036390">
    <property type="entry name" value="WH_DNA-bd_sf"/>
</dbReference>
<keyword evidence="4" id="KW-0804">Transcription</keyword>
<reference evidence="7 9" key="2">
    <citation type="submission" date="2020-12" db="EMBL/GenBank/DDBJ databases">
        <title>Taxonomic evaluation of the Bacillus sporothermodurans group of bacteria based on whole genome sequences.</title>
        <authorList>
            <person name="Fiedler G."/>
            <person name="Herbstmann A.-D."/>
            <person name="Doll E."/>
            <person name="Wenning M."/>
            <person name="Brinks E."/>
            <person name="Kabisch J."/>
            <person name="Breitenwieser F."/>
            <person name="Lappann M."/>
            <person name="Boehnlein C."/>
            <person name="Franz C."/>
        </authorList>
    </citation>
    <scope>NUCLEOTIDE SEQUENCE [LARGE SCALE GENOMIC DNA]</scope>
    <source>
        <strain evidence="7 9">DSM 10599</strain>
    </source>
</reference>
<dbReference type="AlphaFoldDB" id="A0A150LCX3"/>
<gene>
    <name evidence="6" type="ORF">B4102_2347</name>
    <name evidence="7" type="ORF">JGZ69_09470</name>
</gene>
<dbReference type="RefSeq" id="WP_066227980.1">
    <property type="nucleotide sequence ID" value="NZ_CP066701.1"/>
</dbReference>
<dbReference type="GO" id="GO:0003700">
    <property type="term" value="F:DNA-binding transcription factor activity"/>
    <property type="evidence" value="ECO:0007669"/>
    <property type="project" value="InterPro"/>
</dbReference>
<dbReference type="Pfam" id="PF03466">
    <property type="entry name" value="LysR_substrate"/>
    <property type="match status" value="1"/>
</dbReference>
<dbReference type="PROSITE" id="PS50931">
    <property type="entry name" value="HTH_LYSR"/>
    <property type="match status" value="1"/>
</dbReference>
<keyword evidence="8" id="KW-1185">Reference proteome</keyword>
<proteinExistence type="inferred from homology"/>
<keyword evidence="2" id="KW-0805">Transcription regulation</keyword>
<protein>
    <submittedName>
        <fullName evidence="7">LysR family transcriptional regulator</fullName>
    </submittedName>
</protein>
<dbReference type="SUPFAM" id="SSF46785">
    <property type="entry name" value="Winged helix' DNA-binding domain"/>
    <property type="match status" value="1"/>
</dbReference>
<reference evidence="6 8" key="1">
    <citation type="submission" date="2016-01" db="EMBL/GenBank/DDBJ databases">
        <title>Genome Sequences of Twelve Sporeforming Bacillus Species Isolated from Foods.</title>
        <authorList>
            <person name="Berendsen E.M."/>
            <person name="Wells-Bennik M.H."/>
            <person name="Krawcyk A.O."/>
            <person name="De Jong A."/>
            <person name="Holsappel S."/>
            <person name="Eijlander R.T."/>
            <person name="Kuipers O.P."/>
        </authorList>
    </citation>
    <scope>NUCLEOTIDE SEQUENCE [LARGE SCALE GENOMIC DNA]</scope>
    <source>
        <strain evidence="6 8">B4102</strain>
    </source>
</reference>
<dbReference type="OrthoDB" id="9803735at2"/>
<dbReference type="PANTHER" id="PTHR30419:SF8">
    <property type="entry name" value="NITROGEN ASSIMILATION TRANSCRIPTIONAL ACTIVATOR-RELATED"/>
    <property type="match status" value="1"/>
</dbReference>
<dbReference type="InterPro" id="IPR036388">
    <property type="entry name" value="WH-like_DNA-bd_sf"/>
</dbReference>
<dbReference type="PATRIC" id="fig|46224.3.peg.1317"/>
<name>A0A150LCX3_9BACI</name>
<evidence type="ECO:0000256" key="3">
    <source>
        <dbReference type="ARBA" id="ARBA00023125"/>
    </source>
</evidence>
<evidence type="ECO:0000256" key="4">
    <source>
        <dbReference type="ARBA" id="ARBA00023163"/>
    </source>
</evidence>
<dbReference type="GO" id="GO:0003677">
    <property type="term" value="F:DNA binding"/>
    <property type="evidence" value="ECO:0007669"/>
    <property type="project" value="UniProtKB-KW"/>
</dbReference>
<feature type="domain" description="HTH lysR-type" evidence="5">
    <location>
        <begin position="1"/>
        <end position="58"/>
    </location>
</feature>
<dbReference type="KEGG" id="hspo:JGZ69_09470"/>
<dbReference type="Pfam" id="PF00126">
    <property type="entry name" value="HTH_1"/>
    <property type="match status" value="1"/>
</dbReference>
<dbReference type="PANTHER" id="PTHR30419">
    <property type="entry name" value="HTH-TYPE TRANSCRIPTIONAL REGULATOR YBHD"/>
    <property type="match status" value="1"/>
</dbReference>
<dbReference type="InterPro" id="IPR000847">
    <property type="entry name" value="LysR_HTH_N"/>
</dbReference>
<dbReference type="STRING" id="46224.B4102_2347"/>
<comment type="similarity">
    <text evidence="1">Belongs to the LysR transcriptional regulatory family.</text>
</comment>
<dbReference type="PRINTS" id="PR00039">
    <property type="entry name" value="HTHLYSR"/>
</dbReference>
<dbReference type="InterPro" id="IPR050950">
    <property type="entry name" value="HTH-type_LysR_regulators"/>
</dbReference>
<evidence type="ECO:0000259" key="5">
    <source>
        <dbReference type="PROSITE" id="PS50931"/>
    </source>
</evidence>
<dbReference type="CDD" id="cd08438">
    <property type="entry name" value="PBP2_CidR"/>
    <property type="match status" value="1"/>
</dbReference>
<evidence type="ECO:0000313" key="6">
    <source>
        <dbReference type="EMBL" id="KYD10095.1"/>
    </source>
</evidence>
<dbReference type="GeneID" id="62499853"/>
<keyword evidence="3" id="KW-0238">DNA-binding</keyword>
<dbReference type="FunFam" id="1.10.10.10:FF:000001">
    <property type="entry name" value="LysR family transcriptional regulator"/>
    <property type="match status" value="1"/>
</dbReference>
<dbReference type="Proteomes" id="UP000075666">
    <property type="component" value="Unassembled WGS sequence"/>
</dbReference>
<organism evidence="6 8">
    <name type="scientific">Heyndrickxia sporothermodurans</name>
    <dbReference type="NCBI Taxonomy" id="46224"/>
    <lineage>
        <taxon>Bacteria</taxon>
        <taxon>Bacillati</taxon>
        <taxon>Bacillota</taxon>
        <taxon>Bacilli</taxon>
        <taxon>Bacillales</taxon>
        <taxon>Bacillaceae</taxon>
        <taxon>Heyndrickxia</taxon>
    </lineage>
</organism>
<evidence type="ECO:0000256" key="1">
    <source>
        <dbReference type="ARBA" id="ARBA00009437"/>
    </source>
</evidence>
<dbReference type="Proteomes" id="UP000595512">
    <property type="component" value="Chromosome"/>
</dbReference>
<dbReference type="SUPFAM" id="SSF53850">
    <property type="entry name" value="Periplasmic binding protein-like II"/>
    <property type="match status" value="1"/>
</dbReference>
<evidence type="ECO:0000256" key="2">
    <source>
        <dbReference type="ARBA" id="ARBA00023015"/>
    </source>
</evidence>
<evidence type="ECO:0000313" key="8">
    <source>
        <dbReference type="Proteomes" id="UP000075666"/>
    </source>
</evidence>
<dbReference type="EMBL" id="CP066701">
    <property type="protein sequence ID" value="QQX26971.1"/>
    <property type="molecule type" value="Genomic_DNA"/>
</dbReference>
<dbReference type="Gene3D" id="1.10.10.10">
    <property type="entry name" value="Winged helix-like DNA-binding domain superfamily/Winged helix DNA-binding domain"/>
    <property type="match status" value="1"/>
</dbReference>
<evidence type="ECO:0000313" key="9">
    <source>
        <dbReference type="Proteomes" id="UP000595512"/>
    </source>
</evidence>
<accession>A0A150LCX3</accession>
<dbReference type="GO" id="GO:0005829">
    <property type="term" value="C:cytosol"/>
    <property type="evidence" value="ECO:0007669"/>
    <property type="project" value="TreeGrafter"/>
</dbReference>